<proteinExistence type="predicted"/>
<gene>
    <name evidence="1" type="ORF">QLH32_04065</name>
</gene>
<dbReference type="RefSeq" id="WP_283268229.1">
    <property type="nucleotide sequence ID" value="NZ_CP125669.1"/>
</dbReference>
<evidence type="ECO:0000313" key="2">
    <source>
        <dbReference type="Proteomes" id="UP001229836"/>
    </source>
</evidence>
<accession>A0ABY8SAF4</accession>
<protein>
    <submittedName>
        <fullName evidence="1">Uncharacterized protein</fullName>
    </submittedName>
</protein>
<dbReference type="EMBL" id="CP125669">
    <property type="protein sequence ID" value="WHP06654.1"/>
    <property type="molecule type" value="Genomic_DNA"/>
</dbReference>
<dbReference type="Proteomes" id="UP001229836">
    <property type="component" value="Chromosome"/>
</dbReference>
<reference evidence="1 2" key="1">
    <citation type="submission" date="2023-05" db="EMBL/GenBank/DDBJ databases">
        <title>The complete genome of Acinetobacter sp. nov KCTC 92772.</title>
        <authorList>
            <person name="Zhou G."/>
        </authorList>
    </citation>
    <scope>NUCLEOTIDE SEQUENCE [LARGE SCALE GENOMIC DNA]</scope>
    <source>
        <strain evidence="1 2">KCTC 92772</strain>
    </source>
</reference>
<sequence length="105" mass="12657">MRNYSIKFPDDFNEYEWEIESKGCLEIDIEIYGNIYNFNFYDPIRLNQTIQDDLYSNPYSFYENLVVISSVNVENIEYFIEDIIDTPYLSSFNIKGKSSNYLYFK</sequence>
<name>A0ABY8SAF4_9GAMM</name>
<keyword evidence="2" id="KW-1185">Reference proteome</keyword>
<organism evidence="1 2">
    <name type="scientific">Acinetobacter corruptisaponis</name>
    <dbReference type="NCBI Taxonomy" id="3045147"/>
    <lineage>
        <taxon>Bacteria</taxon>
        <taxon>Pseudomonadati</taxon>
        <taxon>Pseudomonadota</taxon>
        <taxon>Gammaproteobacteria</taxon>
        <taxon>Moraxellales</taxon>
        <taxon>Moraxellaceae</taxon>
        <taxon>Acinetobacter</taxon>
    </lineage>
</organism>
<evidence type="ECO:0000313" key="1">
    <source>
        <dbReference type="EMBL" id="WHP06654.1"/>
    </source>
</evidence>